<dbReference type="Gene3D" id="1.10.600.10">
    <property type="entry name" value="Farnesyl Diphosphate Synthase"/>
    <property type="match status" value="1"/>
</dbReference>
<evidence type="ECO:0000256" key="3">
    <source>
        <dbReference type="ARBA" id="ARBA00022723"/>
    </source>
</evidence>
<dbReference type="PANTHER" id="PTHR31225">
    <property type="entry name" value="OS04G0344100 PROTEIN-RELATED"/>
    <property type="match status" value="1"/>
</dbReference>
<accession>A0A2S3IFC0</accession>
<dbReference type="InterPro" id="IPR050148">
    <property type="entry name" value="Terpene_synthase-like"/>
</dbReference>
<feature type="domain" description="Terpene synthase metal-binding" evidence="5">
    <location>
        <begin position="254"/>
        <end position="490"/>
    </location>
</feature>
<dbReference type="InterPro" id="IPR005630">
    <property type="entry name" value="Terpene_synthase_metal-bd"/>
</dbReference>
<dbReference type="GO" id="GO:0010333">
    <property type="term" value="F:terpene synthase activity"/>
    <property type="evidence" value="ECO:0007669"/>
    <property type="project" value="InterPro"/>
</dbReference>
<gene>
    <name evidence="6" type="ORF">PAHAL_8G258000</name>
</gene>
<feature type="domain" description="Terpene synthase N-terminal" evidence="4">
    <location>
        <begin position="21"/>
        <end position="196"/>
    </location>
</feature>
<dbReference type="InterPro" id="IPR044814">
    <property type="entry name" value="Terpene_cyclase_plant_C1"/>
</dbReference>
<evidence type="ECO:0000313" key="6">
    <source>
        <dbReference type="EMBL" id="PAN43470.2"/>
    </source>
</evidence>
<dbReference type="Pfam" id="PF03936">
    <property type="entry name" value="Terpene_synth_C"/>
    <property type="match status" value="1"/>
</dbReference>
<dbReference type="InterPro" id="IPR008930">
    <property type="entry name" value="Terpenoid_cyclase/PrenylTrfase"/>
</dbReference>
<dbReference type="CDD" id="cd00684">
    <property type="entry name" value="Terpene_cyclase_plant_C1"/>
    <property type="match status" value="1"/>
</dbReference>
<dbReference type="SFLD" id="SFLDG01019">
    <property type="entry name" value="Terpene_Cyclase_Like_1_C_Termi"/>
    <property type="match status" value="1"/>
</dbReference>
<dbReference type="PANTHER" id="PTHR31225:SF109">
    <property type="entry name" value="EUDESMANEDIOL SYNTHASE"/>
    <property type="match status" value="1"/>
</dbReference>
<dbReference type="SUPFAM" id="SSF48576">
    <property type="entry name" value="Terpenoid synthases"/>
    <property type="match status" value="1"/>
</dbReference>
<dbReference type="Gene3D" id="1.50.10.130">
    <property type="entry name" value="Terpene synthase, N-terminal domain"/>
    <property type="match status" value="1"/>
</dbReference>
<dbReference type="SFLD" id="SFLDS00005">
    <property type="entry name" value="Isoprenoid_Synthase_Type_I"/>
    <property type="match status" value="1"/>
</dbReference>
<proteinExistence type="predicted"/>
<dbReference type="InterPro" id="IPR008949">
    <property type="entry name" value="Isoprenoid_synthase_dom_sf"/>
</dbReference>
<comment type="cofactor">
    <cofactor evidence="2">
        <name>Mg(2+)</name>
        <dbReference type="ChEBI" id="CHEBI:18420"/>
    </cofactor>
</comment>
<comment type="cofactor">
    <cofactor evidence="1">
        <name>Mn(2+)</name>
        <dbReference type="ChEBI" id="CHEBI:29035"/>
    </cofactor>
</comment>
<dbReference type="EMBL" id="CM008053">
    <property type="protein sequence ID" value="PAN43470.2"/>
    <property type="molecule type" value="Genomic_DNA"/>
</dbReference>
<evidence type="ECO:0000256" key="2">
    <source>
        <dbReference type="ARBA" id="ARBA00001946"/>
    </source>
</evidence>
<protein>
    <submittedName>
        <fullName evidence="6">Uncharacterized protein</fullName>
    </submittedName>
</protein>
<dbReference type="AlphaFoldDB" id="A0A2S3IFC0"/>
<reference evidence="6" key="1">
    <citation type="submission" date="2018-04" db="EMBL/GenBank/DDBJ databases">
        <title>WGS assembly of Panicum hallii.</title>
        <authorList>
            <person name="Lovell J."/>
            <person name="Jenkins J."/>
            <person name="Lowry D."/>
            <person name="Mamidi S."/>
            <person name="Sreedasyam A."/>
            <person name="Weng X."/>
            <person name="Barry K."/>
            <person name="Bonette J."/>
            <person name="Campitelli B."/>
            <person name="Daum C."/>
            <person name="Gordon S."/>
            <person name="Gould B."/>
            <person name="Lipzen A."/>
            <person name="Macqueen A."/>
            <person name="Palacio-Mejia J."/>
            <person name="Plott C."/>
            <person name="Shakirov E."/>
            <person name="Shu S."/>
            <person name="Yoshinaga Y."/>
            <person name="Zane M."/>
            <person name="Rokhsar D."/>
            <person name="Grimwood J."/>
            <person name="Schmutz J."/>
            <person name="Juenger T."/>
        </authorList>
    </citation>
    <scope>NUCLEOTIDE SEQUENCE [LARGE SCALE GENOMIC DNA]</scope>
    <source>
        <strain evidence="6">FIL2</strain>
    </source>
</reference>
<dbReference type="GO" id="GO:0000287">
    <property type="term" value="F:magnesium ion binding"/>
    <property type="evidence" value="ECO:0007669"/>
    <property type="project" value="InterPro"/>
</dbReference>
<name>A0A2S3IFC0_9POAL</name>
<evidence type="ECO:0000259" key="4">
    <source>
        <dbReference type="Pfam" id="PF01397"/>
    </source>
</evidence>
<evidence type="ECO:0000259" key="5">
    <source>
        <dbReference type="Pfam" id="PF03936"/>
    </source>
</evidence>
<dbReference type="InterPro" id="IPR001906">
    <property type="entry name" value="Terpene_synth_N"/>
</dbReference>
<dbReference type="Gramene" id="PAN43470">
    <property type="protein sequence ID" value="PAN43470"/>
    <property type="gene ID" value="PAHAL_8G258000"/>
</dbReference>
<keyword evidence="3" id="KW-0479">Metal-binding</keyword>
<dbReference type="SUPFAM" id="SSF48239">
    <property type="entry name" value="Terpenoid cyclases/Protein prenyltransferases"/>
    <property type="match status" value="1"/>
</dbReference>
<sequence>MAASNDIVANKEAISAFEPSLWGDFFATYTSPLQRSEEWMRERRDQLNGEVQRMFEAAKAMSMADTVKLVDTLERLGIDNHFVKEIDEALCRVHDEELDFGNSNDLHVVALRFRLLRQHGFWVSADVFDKFRDGTGSFNMNLSNDPRGLLSLYNAAHMAVPREMVLDDAITFTRRHLEVAKGKLRSPMEEQVSRSLEIPLPRLMWQIEAVHYITEYEKEDEHDAMILELARLNLNLLRSVHLKELKSLSLWWRDLYDNVKLTYTRDRIVECYFYSITVFHGEESSVARIILAKLYGLFVLFDDTFDVRATFEESQMLDEALQRWDESAVSLLPEYLRMYYIKLLSNFNDIEDILEPSVKYRMAYVKRQLQLQSKFAIQQAKWLNENCMPSFKEQIDVGVMATGLQWMFLVVLMGAGQMVNNEAFEWAHNMPDMSHATAEIGRFINDIAAYKLGKCKNDAPSAVECYMKEYGTMGEEAMAAVTEMMEQAWRRMNRDYIEMKGTIKLAAQCLLNLGRSFETFYLHGSKDGLTYGGDVKDLIILYFLKEVHV</sequence>
<dbReference type="Proteomes" id="UP000243499">
    <property type="component" value="Chromosome 8"/>
</dbReference>
<dbReference type="GO" id="GO:0016102">
    <property type="term" value="P:diterpenoid biosynthetic process"/>
    <property type="evidence" value="ECO:0007669"/>
    <property type="project" value="InterPro"/>
</dbReference>
<evidence type="ECO:0000256" key="1">
    <source>
        <dbReference type="ARBA" id="ARBA00001936"/>
    </source>
</evidence>
<dbReference type="InterPro" id="IPR036965">
    <property type="entry name" value="Terpene_synth_N_sf"/>
</dbReference>
<dbReference type="Pfam" id="PF01397">
    <property type="entry name" value="Terpene_synth"/>
    <property type="match status" value="1"/>
</dbReference>
<organism evidence="6">
    <name type="scientific">Panicum hallii</name>
    <dbReference type="NCBI Taxonomy" id="206008"/>
    <lineage>
        <taxon>Eukaryota</taxon>
        <taxon>Viridiplantae</taxon>
        <taxon>Streptophyta</taxon>
        <taxon>Embryophyta</taxon>
        <taxon>Tracheophyta</taxon>
        <taxon>Spermatophyta</taxon>
        <taxon>Magnoliopsida</taxon>
        <taxon>Liliopsida</taxon>
        <taxon>Poales</taxon>
        <taxon>Poaceae</taxon>
        <taxon>PACMAD clade</taxon>
        <taxon>Panicoideae</taxon>
        <taxon>Panicodae</taxon>
        <taxon>Paniceae</taxon>
        <taxon>Panicinae</taxon>
        <taxon>Panicum</taxon>
        <taxon>Panicum sect. Panicum</taxon>
    </lineage>
</organism>
<dbReference type="InterPro" id="IPR034741">
    <property type="entry name" value="Terpene_cyclase-like_1_C"/>
</dbReference>